<feature type="region of interest" description="Disordered" evidence="1">
    <location>
        <begin position="122"/>
        <end position="145"/>
    </location>
</feature>
<dbReference type="RefSeq" id="WP_213006312.1">
    <property type="nucleotide sequence ID" value="NZ_BOQN01000028.1"/>
</dbReference>
<evidence type="ECO:0000313" key="2">
    <source>
        <dbReference type="EMBL" id="GIM90378.1"/>
    </source>
</evidence>
<comment type="caution">
    <text evidence="2">The sequence shown here is derived from an EMBL/GenBank/DDBJ whole genome shotgun (WGS) entry which is preliminary data.</text>
</comment>
<evidence type="ECO:0000313" key="3">
    <source>
        <dbReference type="Proteomes" id="UP000677082"/>
    </source>
</evidence>
<sequence length="145" mass="16399">MPDEHTLREALPGQWRVLATTFPMWLSGRRLRPTFAYELRAGSPLTLGDVVSYRTRSGAGRRITGVDRFDARTGVFTWRGRGVLGVLSSRWRVTHLSDDRDLIVLTFERSLLTPAGIDVIGRGPDERPDARDRVPLQPDSVTWLE</sequence>
<name>A0A919W4Q5_9ACTN</name>
<keyword evidence="3" id="KW-1185">Reference proteome</keyword>
<proteinExistence type="predicted"/>
<accession>A0A919W4Q5</accession>
<dbReference type="AlphaFoldDB" id="A0A919W4Q5"/>
<evidence type="ECO:0000256" key="1">
    <source>
        <dbReference type="SAM" id="MobiDB-lite"/>
    </source>
</evidence>
<dbReference type="EMBL" id="BOQN01000028">
    <property type="protein sequence ID" value="GIM90378.1"/>
    <property type="molecule type" value="Genomic_DNA"/>
</dbReference>
<gene>
    <name evidence="2" type="ORF">Ato02nite_021710</name>
</gene>
<organism evidence="2 3">
    <name type="scientific">Paractinoplanes toevensis</name>
    <dbReference type="NCBI Taxonomy" id="571911"/>
    <lineage>
        <taxon>Bacteria</taxon>
        <taxon>Bacillati</taxon>
        <taxon>Actinomycetota</taxon>
        <taxon>Actinomycetes</taxon>
        <taxon>Micromonosporales</taxon>
        <taxon>Micromonosporaceae</taxon>
        <taxon>Paractinoplanes</taxon>
    </lineage>
</organism>
<reference evidence="2 3" key="1">
    <citation type="submission" date="2021-03" db="EMBL/GenBank/DDBJ databases">
        <title>Whole genome shotgun sequence of Actinoplanes toevensis NBRC 105298.</title>
        <authorList>
            <person name="Komaki H."/>
            <person name="Tamura T."/>
        </authorList>
    </citation>
    <scope>NUCLEOTIDE SEQUENCE [LARGE SCALE GENOMIC DNA]</scope>
    <source>
        <strain evidence="2 3">NBRC 105298</strain>
    </source>
</reference>
<feature type="compositionally biased region" description="Basic and acidic residues" evidence="1">
    <location>
        <begin position="123"/>
        <end position="134"/>
    </location>
</feature>
<protein>
    <submittedName>
        <fullName evidence="2">Uncharacterized protein</fullName>
    </submittedName>
</protein>
<dbReference type="Proteomes" id="UP000677082">
    <property type="component" value="Unassembled WGS sequence"/>
</dbReference>